<evidence type="ECO:0000256" key="1">
    <source>
        <dbReference type="ARBA" id="ARBA00022741"/>
    </source>
</evidence>
<dbReference type="PROSITE" id="PS50011">
    <property type="entry name" value="PROTEIN_KINASE_DOM"/>
    <property type="match status" value="1"/>
</dbReference>
<evidence type="ECO:0000313" key="6">
    <source>
        <dbReference type="EMBL" id="CAD9416660.1"/>
    </source>
</evidence>
<dbReference type="PROSITE" id="PS00107">
    <property type="entry name" value="PROTEIN_KINASE_ATP"/>
    <property type="match status" value="1"/>
</dbReference>
<evidence type="ECO:0000256" key="4">
    <source>
        <dbReference type="SAM" id="MobiDB-lite"/>
    </source>
</evidence>
<dbReference type="Pfam" id="PF00069">
    <property type="entry name" value="Pkinase"/>
    <property type="match status" value="1"/>
</dbReference>
<evidence type="ECO:0000256" key="2">
    <source>
        <dbReference type="ARBA" id="ARBA00022840"/>
    </source>
</evidence>
<dbReference type="InterPro" id="IPR017441">
    <property type="entry name" value="Protein_kinase_ATP_BS"/>
</dbReference>
<keyword evidence="1 3" id="KW-0547">Nucleotide-binding</keyword>
<accession>A0A7S2FVZ8</accession>
<dbReference type="PANTHER" id="PTHR24347">
    <property type="entry name" value="SERINE/THREONINE-PROTEIN KINASE"/>
    <property type="match status" value="1"/>
</dbReference>
<dbReference type="InterPro" id="IPR011009">
    <property type="entry name" value="Kinase-like_dom_sf"/>
</dbReference>
<gene>
    <name evidence="6" type="ORF">AAND1436_LOCUS15823</name>
</gene>
<sequence>MGCVGSTEGGDKKNASAGSTSDGKSGSSASNGANGKLLEKYTLGKVLGQGAFGIVYSCKKKGTKEEYAVKMIDKVETPIGEIKQEALMLENLKHPTVVTLHDVYYEKAFVCMVMDIYRGGDMIEGMQLHWKSLGMLPISVVANVSKQMIESIAWLHYNNVVHRDVKGDNYLMDRKDIENPNCRIFLSDFGTVREIKDDARLTSKCGTKTYWAPEFFNMNYGLKVDVWAIGVVMYGLVTGRFPFKGEDDVKSKKVSIPPRSSKECGDLLKKILERKEADRYSAAQAKDHAFVANAKTAGGPANVGIVEKLDFKPEVREAGANGGIDQRRKELVERLENANAEKGSQDAMSLKDLKEKASFVVEDKAAEKKTTFEWWPESKAKETGLIEFKGATPMGSDTNGESSKQDIWTMLKDHGVKTEFWGKGEAKSVETFVEEIQTGSARIMLDATKHKTIVRVVDVVLLRIACKTKEGTKYLVKTKEQYPDGRVKENVNQLAGTKKEPHENSMQTALRIVKDRLNLKDSHLKFEFATCEYFEEEEDSPSYPGVRTVYRKEIFAGSVTTSDPKVLQTIGVTGSGKWENQDSKGYTRSYNWLNEKECGTRQVKMKAVSGNDVSALVHAPVGIGEEDLKNFLETQAIGEDGKKFDVSKFGEDGNKTLKEFSDELSKGEAALSRQPDGKIIRVVDVVVLKITKGTDVLVEVKEERGGKTKTLNWLPGVKRRPDENMFLAAHRAINKVLKVNDNFVSLNASTVLVMEEKKQSPAYCGMHTVYKKRIISAQLLMGDSAVVI</sequence>
<dbReference type="InterPro" id="IPR008271">
    <property type="entry name" value="Ser/Thr_kinase_AS"/>
</dbReference>
<feature type="region of interest" description="Disordered" evidence="4">
    <location>
        <begin position="1"/>
        <end position="31"/>
    </location>
</feature>
<dbReference type="SMART" id="SM00220">
    <property type="entry name" value="S_TKc"/>
    <property type="match status" value="1"/>
</dbReference>
<dbReference type="AlphaFoldDB" id="A0A7S2FVZ8"/>
<dbReference type="SUPFAM" id="SSF56112">
    <property type="entry name" value="Protein kinase-like (PK-like)"/>
    <property type="match status" value="1"/>
</dbReference>
<keyword evidence="2 3" id="KW-0067">ATP-binding</keyword>
<feature type="compositionally biased region" description="Low complexity" evidence="4">
    <location>
        <begin position="15"/>
        <end position="31"/>
    </location>
</feature>
<organism evidence="6">
    <name type="scientific">Alexandrium andersonii</name>
    <dbReference type="NCBI Taxonomy" id="327968"/>
    <lineage>
        <taxon>Eukaryota</taxon>
        <taxon>Sar</taxon>
        <taxon>Alveolata</taxon>
        <taxon>Dinophyceae</taxon>
        <taxon>Gonyaulacales</taxon>
        <taxon>Pyrocystaceae</taxon>
        <taxon>Alexandrium</taxon>
    </lineage>
</organism>
<dbReference type="Gene3D" id="1.10.510.10">
    <property type="entry name" value="Transferase(Phosphotransferase) domain 1"/>
    <property type="match status" value="1"/>
</dbReference>
<proteinExistence type="predicted"/>
<dbReference type="GO" id="GO:0005524">
    <property type="term" value="F:ATP binding"/>
    <property type="evidence" value="ECO:0007669"/>
    <property type="project" value="UniProtKB-UniRule"/>
</dbReference>
<evidence type="ECO:0000259" key="5">
    <source>
        <dbReference type="PROSITE" id="PS50011"/>
    </source>
</evidence>
<feature type="binding site" evidence="3">
    <location>
        <position position="70"/>
    </location>
    <ligand>
        <name>ATP</name>
        <dbReference type="ChEBI" id="CHEBI:30616"/>
    </ligand>
</feature>
<name>A0A7S2FVZ8_9DINO</name>
<protein>
    <recommendedName>
        <fullName evidence="5">Protein kinase domain-containing protein</fullName>
    </recommendedName>
</protein>
<reference evidence="6" key="1">
    <citation type="submission" date="2021-01" db="EMBL/GenBank/DDBJ databases">
        <authorList>
            <person name="Corre E."/>
            <person name="Pelletier E."/>
            <person name="Niang G."/>
            <person name="Scheremetjew M."/>
            <person name="Finn R."/>
            <person name="Kale V."/>
            <person name="Holt S."/>
            <person name="Cochrane G."/>
            <person name="Meng A."/>
            <person name="Brown T."/>
            <person name="Cohen L."/>
        </authorList>
    </citation>
    <scope>NUCLEOTIDE SEQUENCE</scope>
    <source>
        <strain evidence="6">CCMP2222</strain>
    </source>
</reference>
<feature type="domain" description="Protein kinase" evidence="5">
    <location>
        <begin position="41"/>
        <end position="291"/>
    </location>
</feature>
<dbReference type="PROSITE" id="PS00108">
    <property type="entry name" value="PROTEIN_KINASE_ST"/>
    <property type="match status" value="1"/>
</dbReference>
<dbReference type="EMBL" id="HBGQ01032106">
    <property type="protein sequence ID" value="CAD9416660.1"/>
    <property type="molecule type" value="Transcribed_RNA"/>
</dbReference>
<dbReference type="GO" id="GO:0004672">
    <property type="term" value="F:protein kinase activity"/>
    <property type="evidence" value="ECO:0007669"/>
    <property type="project" value="InterPro"/>
</dbReference>
<dbReference type="InterPro" id="IPR000719">
    <property type="entry name" value="Prot_kinase_dom"/>
</dbReference>
<evidence type="ECO:0000256" key="3">
    <source>
        <dbReference type="PROSITE-ProRule" id="PRU10141"/>
    </source>
</evidence>